<sequence>MMGLIGENITLSPHHEIQLLPSLLAMIPSEISQAHPATSIKISDTTAIARARPPGLVPGSEKAGIKIIGTVHSMLSGYVK</sequence>
<accession>A0ABX9XCU8</accession>
<evidence type="ECO:0000313" key="1">
    <source>
        <dbReference type="EMBL" id="ROZ80632.1"/>
    </source>
</evidence>
<evidence type="ECO:0000313" key="2">
    <source>
        <dbReference type="Proteomes" id="UP000275199"/>
    </source>
</evidence>
<dbReference type="EMBL" id="RKKU01000040">
    <property type="protein sequence ID" value="ROZ80632.1"/>
    <property type="molecule type" value="Genomic_DNA"/>
</dbReference>
<reference evidence="1 2" key="1">
    <citation type="submission" date="2018-11" db="EMBL/GenBank/DDBJ databases">
        <authorList>
            <person name="Jang G.I."/>
            <person name="Hwang C.Y."/>
        </authorList>
    </citation>
    <scope>NUCLEOTIDE SEQUENCE [LARGE SCALE GENOMIC DNA]</scope>
    <source>
        <strain evidence="1 2">SSM26</strain>
    </source>
</reference>
<dbReference type="Proteomes" id="UP000275199">
    <property type="component" value="Unassembled WGS sequence"/>
</dbReference>
<gene>
    <name evidence="1" type="ORF">EF096_19130</name>
</gene>
<name>A0ABX9XCU8_9PSED</name>
<keyword evidence="2" id="KW-1185">Reference proteome</keyword>
<protein>
    <submittedName>
        <fullName evidence="1">Uncharacterized protein</fullName>
    </submittedName>
</protein>
<organism evidence="1 2">
    <name type="scientific">Pseudomonas neustonica</name>
    <dbReference type="NCBI Taxonomy" id="2487346"/>
    <lineage>
        <taxon>Bacteria</taxon>
        <taxon>Pseudomonadati</taxon>
        <taxon>Pseudomonadota</taxon>
        <taxon>Gammaproteobacteria</taxon>
        <taxon>Pseudomonadales</taxon>
        <taxon>Pseudomonadaceae</taxon>
        <taxon>Pseudomonas</taxon>
    </lineage>
</organism>
<proteinExistence type="predicted"/>
<comment type="caution">
    <text evidence="1">The sequence shown here is derived from an EMBL/GenBank/DDBJ whole genome shotgun (WGS) entry which is preliminary data.</text>
</comment>